<evidence type="ECO:0000259" key="2">
    <source>
        <dbReference type="Pfam" id="PF09994"/>
    </source>
</evidence>
<dbReference type="Proteomes" id="UP000567885">
    <property type="component" value="Unassembled WGS sequence"/>
</dbReference>
<dbReference type="PANTHER" id="PTHR33840:SF2">
    <property type="entry name" value="TLE1 PHOSPHOLIPASE DOMAIN-CONTAINING PROTEIN"/>
    <property type="match status" value="1"/>
</dbReference>
<comment type="caution">
    <text evidence="3">The sequence shown here is derived from an EMBL/GenBank/DDBJ whole genome shotgun (WGS) entry which is preliminary data.</text>
</comment>
<dbReference type="Pfam" id="PF00300">
    <property type="entry name" value="His_Phos_1"/>
    <property type="match status" value="1"/>
</dbReference>
<accession>A0A8H5U252</accession>
<gene>
    <name evidence="3" type="ORF">FHETE_676</name>
</gene>
<proteinExistence type="predicted"/>
<organism evidence="3 4">
    <name type="scientific">Fusarium heterosporum</name>
    <dbReference type="NCBI Taxonomy" id="42747"/>
    <lineage>
        <taxon>Eukaryota</taxon>
        <taxon>Fungi</taxon>
        <taxon>Dikarya</taxon>
        <taxon>Ascomycota</taxon>
        <taxon>Pezizomycotina</taxon>
        <taxon>Sordariomycetes</taxon>
        <taxon>Hypocreomycetidae</taxon>
        <taxon>Hypocreales</taxon>
        <taxon>Nectriaceae</taxon>
        <taxon>Fusarium</taxon>
        <taxon>Fusarium heterosporum species complex</taxon>
    </lineage>
</organism>
<feature type="compositionally biased region" description="Basic and acidic residues" evidence="1">
    <location>
        <begin position="164"/>
        <end position="183"/>
    </location>
</feature>
<dbReference type="Pfam" id="PF09994">
    <property type="entry name" value="T6SS_Tle1-like_cat"/>
    <property type="match status" value="1"/>
</dbReference>
<feature type="region of interest" description="Disordered" evidence="1">
    <location>
        <begin position="164"/>
        <end position="207"/>
    </location>
</feature>
<feature type="domain" description="T6SS Phospholipase effector Tle1-like catalytic" evidence="2">
    <location>
        <begin position="13"/>
        <end position="391"/>
    </location>
</feature>
<dbReference type="EMBL" id="JAAGWQ010000009">
    <property type="protein sequence ID" value="KAF5679785.1"/>
    <property type="molecule type" value="Genomic_DNA"/>
</dbReference>
<protein>
    <submittedName>
        <fullName evidence="3">Short chain dehydrogenase reductase family</fullName>
    </submittedName>
</protein>
<dbReference type="SUPFAM" id="SSF53254">
    <property type="entry name" value="Phosphoglycerate mutase-like"/>
    <property type="match status" value="1"/>
</dbReference>
<sequence length="827" mass="93151">MPHVETYDASEPKKLILCFDGTGNTFSGSNADTNVVKILRKLDRNHPSQFHYYQTGIGTYDINEQSVNKTFVGEFTSSVSKTLDAGFGNTFDAHVIAGYRFLMRYYEPGAKIYVFGFSRGAYTAKFLARMVNKVGLLCKGNEEMVPFAYRLYQRHLQGEINDSEHAQCSHKHDGSAADIDHHAGAHSPTVQLPGQEPSDVSKETRQASNEIDAFSQTFCRHETNTDGEEENIKVFFLGIWDCVASVAVLERKARMPVPVTGTATHVRHAVAVDERRVKFKAALLAQDIRVAIRKHSADEDIQEVWFPGNHGDVGGGWPVQVVDESEIDSKTPLLYNGNGTSSNEQPELKKLSLWGRVKNFFKTWKADQASTDVNDDWLQMSDIPLEWMIREVKKCGEKDKDLGASVHWCHSLEPFEQSMKNPARRIEATHGFMHDCLSFGYGTGFFKVLMWKFMEWLPFLTRWELDETTNKNVKLLGWKPVTFPPNGGSYRDIPRGAVLHQSLLDRLQAFSTYTPGNNHGDKTNDCFRGRNKALVYVGKITGDLSAEMAKKLKESHFKIHSGKDGELIWEDDERHQTYDFNPHFEGLPSHYRYTGIRILGPNKMLSIDYDLHDPPLTEKGEGQCALLRENLVSTFSSTIDNPDDIAIVVSPMRRTLQTAMLSLDWLVERGVKIEGNADWQENSAKPCDTGSPISSVSPDFPKVNMSNVDALWPDKTSPAAERYAYTKKSILARGRRALDDLHNRPEKLVFVVSHSGFLRLGVVGYWFFNSDYRMFDFETERGGEGELKVKQHEKTLSGGLGLSWTDPVALGLDLPEEDPEVDPSAKA</sequence>
<evidence type="ECO:0000313" key="4">
    <source>
        <dbReference type="Proteomes" id="UP000567885"/>
    </source>
</evidence>
<dbReference type="InterPro" id="IPR018712">
    <property type="entry name" value="Tle1-like_cat"/>
</dbReference>
<evidence type="ECO:0000256" key="1">
    <source>
        <dbReference type="SAM" id="MobiDB-lite"/>
    </source>
</evidence>
<dbReference type="InterPro" id="IPR029033">
    <property type="entry name" value="His_PPase_superfam"/>
</dbReference>
<dbReference type="AlphaFoldDB" id="A0A8H5U252"/>
<keyword evidence="4" id="KW-1185">Reference proteome</keyword>
<dbReference type="Gene3D" id="3.40.50.1240">
    <property type="entry name" value="Phosphoglycerate mutase-like"/>
    <property type="match status" value="1"/>
</dbReference>
<dbReference type="OrthoDB" id="3162439at2759"/>
<name>A0A8H5U252_FUSHE</name>
<reference evidence="3 4" key="1">
    <citation type="submission" date="2020-05" db="EMBL/GenBank/DDBJ databases">
        <title>Identification and distribution of gene clusters putatively required for synthesis of sphingolipid metabolism inhibitors in phylogenetically diverse species of the filamentous fungus Fusarium.</title>
        <authorList>
            <person name="Kim H.-S."/>
            <person name="Busman M."/>
            <person name="Brown D.W."/>
            <person name="Divon H."/>
            <person name="Uhlig S."/>
            <person name="Proctor R.H."/>
        </authorList>
    </citation>
    <scope>NUCLEOTIDE SEQUENCE [LARGE SCALE GENOMIC DNA]</scope>
    <source>
        <strain evidence="3 4">NRRL 20693</strain>
    </source>
</reference>
<evidence type="ECO:0000313" key="3">
    <source>
        <dbReference type="EMBL" id="KAF5679785.1"/>
    </source>
</evidence>
<dbReference type="PANTHER" id="PTHR33840">
    <property type="match status" value="1"/>
</dbReference>
<dbReference type="InterPro" id="IPR013078">
    <property type="entry name" value="His_Pase_superF_clade-1"/>
</dbReference>